<evidence type="ECO:0000259" key="16">
    <source>
        <dbReference type="Pfam" id="PF01930"/>
    </source>
</evidence>
<dbReference type="InterPro" id="IPR042206">
    <property type="entry name" value="CRISPR-assoc_Cas1_C"/>
</dbReference>
<dbReference type="Gene3D" id="3.100.10.20">
    <property type="entry name" value="CRISPR-associated endonuclease Cas1, N-terminal domain"/>
    <property type="match status" value="1"/>
</dbReference>
<keyword evidence="11 14" id="KW-0464">Manganese</keyword>
<dbReference type="RefSeq" id="WP_061787695.1">
    <property type="nucleotide sequence ID" value="NZ_LR134406.1"/>
</dbReference>
<dbReference type="GO" id="GO:0051536">
    <property type="term" value="F:iron-sulfur cluster binding"/>
    <property type="evidence" value="ECO:0007669"/>
    <property type="project" value="UniProtKB-KW"/>
</dbReference>
<dbReference type="InterPro" id="IPR042211">
    <property type="entry name" value="CRISPR-assoc_Cas1_N"/>
</dbReference>
<evidence type="ECO:0000256" key="15">
    <source>
        <dbReference type="SAM" id="MobiDB-lite"/>
    </source>
</evidence>
<keyword evidence="4 14" id="KW-0378">Hydrolase</keyword>
<dbReference type="PANTHER" id="PTHR34353:SF2">
    <property type="entry name" value="CRISPR-ASSOCIATED ENDONUCLEASE CAS1 1"/>
    <property type="match status" value="1"/>
</dbReference>
<keyword evidence="3 14" id="KW-0255">Endonuclease</keyword>
<dbReference type="Pfam" id="PF01867">
    <property type="entry name" value="Cas_Cas1"/>
    <property type="match status" value="1"/>
</dbReference>
<evidence type="ECO:0000256" key="7">
    <source>
        <dbReference type="ARBA" id="ARBA00023004"/>
    </source>
</evidence>
<dbReference type="GeneID" id="64408069"/>
<evidence type="ECO:0000256" key="1">
    <source>
        <dbReference type="ARBA" id="ARBA00022722"/>
    </source>
</evidence>
<comment type="function">
    <text evidence="14">CRISPR (clustered regularly interspaced short palindromic repeat), is an adaptive immune system that provides protection against mobile genetic elements (viruses, transposable elements and conjugative plasmids). CRISPR clusters contain spacers, sequences complementary to antecedent mobile elements, and target invading nucleic acids. CRISPR clusters are transcribed and processed into CRISPR RNA (crRNA). Acts as a dsDNA endonuclease. Involved in the integration of spacer DNA into the CRISPR cassette.</text>
</comment>
<comment type="catalytic activity">
    <reaction evidence="12">
        <text>exonucleolytic cleavage in the 5'- to 3'-direction to yield nucleoside 3'-phosphates.</text>
        <dbReference type="EC" id="3.1.12.1"/>
    </reaction>
</comment>
<evidence type="ECO:0000256" key="6">
    <source>
        <dbReference type="ARBA" id="ARBA00022842"/>
    </source>
</evidence>
<dbReference type="PANTHER" id="PTHR34353">
    <property type="entry name" value="CRISPR-ASSOCIATED ENDONUCLEASE CAS1 1"/>
    <property type="match status" value="1"/>
</dbReference>
<dbReference type="EMBL" id="LR134406">
    <property type="protein sequence ID" value="VEH71329.1"/>
    <property type="molecule type" value="Genomic_DNA"/>
</dbReference>
<dbReference type="GO" id="GO:0004527">
    <property type="term" value="F:exonuclease activity"/>
    <property type="evidence" value="ECO:0007669"/>
    <property type="project" value="UniProtKB-KW"/>
</dbReference>
<accession>A0A3S4UW95</accession>
<dbReference type="Gene3D" id="3.90.320.10">
    <property type="match status" value="1"/>
</dbReference>
<evidence type="ECO:0000256" key="10">
    <source>
        <dbReference type="ARBA" id="ARBA00023125"/>
    </source>
</evidence>
<reference evidence="17 18" key="1">
    <citation type="submission" date="2018-12" db="EMBL/GenBank/DDBJ databases">
        <authorList>
            <consortium name="Pathogen Informatics"/>
        </authorList>
    </citation>
    <scope>NUCLEOTIDE SEQUENCE [LARGE SCALE GENOMIC DNA]</scope>
    <source>
        <strain evidence="17 18">NCTC12967</strain>
    </source>
</reference>
<dbReference type="InterPro" id="IPR013343">
    <property type="entry name" value="CRISPR-assoc_prot_Cas4"/>
</dbReference>
<dbReference type="InterPro" id="IPR050646">
    <property type="entry name" value="Cas1"/>
</dbReference>
<dbReference type="HAMAP" id="MF_01470">
    <property type="entry name" value="Cas1"/>
    <property type="match status" value="1"/>
</dbReference>
<keyword evidence="18" id="KW-1185">Reference proteome</keyword>
<dbReference type="Pfam" id="PF01930">
    <property type="entry name" value="Cas_Cas4"/>
    <property type="match status" value="1"/>
</dbReference>
<feature type="region of interest" description="Disordered" evidence="15">
    <location>
        <begin position="49"/>
        <end position="70"/>
    </location>
</feature>
<feature type="binding site" evidence="14">
    <location>
        <position position="446"/>
    </location>
    <ligand>
        <name>Mn(2+)</name>
        <dbReference type="ChEBI" id="CHEBI:29035"/>
    </ligand>
</feature>
<feature type="domain" description="DUF83" evidence="16">
    <location>
        <begin position="18"/>
        <end position="199"/>
    </location>
</feature>
<dbReference type="InterPro" id="IPR011604">
    <property type="entry name" value="PDDEXK-like_dom_sf"/>
</dbReference>
<keyword evidence="6 14" id="KW-0460">Magnesium</keyword>
<dbReference type="Gene3D" id="1.20.120.920">
    <property type="entry name" value="CRISPR-associated endonuclease Cas1, C-terminal domain"/>
    <property type="match status" value="1"/>
</dbReference>
<dbReference type="GO" id="GO:0003677">
    <property type="term" value="F:DNA binding"/>
    <property type="evidence" value="ECO:0007669"/>
    <property type="project" value="UniProtKB-KW"/>
</dbReference>
<keyword evidence="8" id="KW-0411">Iron-sulfur</keyword>
<comment type="subunit">
    <text evidence="13 14">Homodimer, forms a heterotetramer with a Cas2 homodimer.</text>
</comment>
<comment type="similarity">
    <text evidence="14">Belongs to the CRISPR-associated endonuclease Cas1 family.</text>
</comment>
<keyword evidence="10 14" id="KW-0238">DNA-binding</keyword>
<dbReference type="Proteomes" id="UP000273044">
    <property type="component" value="Chromosome"/>
</dbReference>
<feature type="region of interest" description="Disordered" evidence="15">
    <location>
        <begin position="94"/>
        <end position="116"/>
    </location>
</feature>
<evidence type="ECO:0000256" key="5">
    <source>
        <dbReference type="ARBA" id="ARBA00022839"/>
    </source>
</evidence>
<evidence type="ECO:0000313" key="18">
    <source>
        <dbReference type="Proteomes" id="UP000273044"/>
    </source>
</evidence>
<dbReference type="InterPro" id="IPR022765">
    <property type="entry name" value="Dna2/Cas4_DUF83"/>
</dbReference>
<dbReference type="GO" id="GO:0004519">
    <property type="term" value="F:endonuclease activity"/>
    <property type="evidence" value="ECO:0007669"/>
    <property type="project" value="UniProtKB-UniRule"/>
</dbReference>
<dbReference type="AlphaFoldDB" id="A0A3S4UW95"/>
<dbReference type="EC" id="3.1.-.-" evidence="14"/>
<dbReference type="GO" id="GO:0051607">
    <property type="term" value="P:defense response to virus"/>
    <property type="evidence" value="ECO:0007669"/>
    <property type="project" value="UniProtKB-UniRule"/>
</dbReference>
<evidence type="ECO:0000256" key="12">
    <source>
        <dbReference type="ARBA" id="ARBA00033996"/>
    </source>
</evidence>
<dbReference type="GO" id="GO:0046872">
    <property type="term" value="F:metal ion binding"/>
    <property type="evidence" value="ECO:0007669"/>
    <property type="project" value="UniProtKB-UniRule"/>
</dbReference>
<evidence type="ECO:0000313" key="17">
    <source>
        <dbReference type="EMBL" id="VEH71329.1"/>
    </source>
</evidence>
<evidence type="ECO:0000256" key="11">
    <source>
        <dbReference type="ARBA" id="ARBA00023211"/>
    </source>
</evidence>
<gene>
    <name evidence="14" type="primary">cas1</name>
    <name evidence="17" type="ORF">NCTC12967_02648</name>
</gene>
<dbReference type="CDD" id="cd09634">
    <property type="entry name" value="Cas1_I-II-III"/>
    <property type="match status" value="1"/>
</dbReference>
<feature type="binding site" evidence="14">
    <location>
        <position position="461"/>
    </location>
    <ligand>
        <name>Mn(2+)</name>
        <dbReference type="ChEBI" id="CHEBI:29035"/>
    </ligand>
</feature>
<evidence type="ECO:0000256" key="4">
    <source>
        <dbReference type="ARBA" id="ARBA00022801"/>
    </source>
</evidence>
<evidence type="ECO:0000256" key="8">
    <source>
        <dbReference type="ARBA" id="ARBA00023014"/>
    </source>
</evidence>
<sequence length="554" mass="61382">MPAQGEYSAEPQLVPARMLNELVYCQRLFHLEWVDGRWAHNDDTIQGSVAHDATDRRSGRMPAPDEEEKPFTSIQVALSDPDLGVTAVIDRVDHEDGSSSPVDMKKGSGPREGGMWPADRVQVLTQAVLLRRAGYSVNRADISYLGSHHRASIEVGQDAETEVRELVALARKVAAQELPPPPLLNDPRCLRCSLAPLCMPDETNYLLERSGEQPRRIIVKNPDARPVYVNTQGASVKVSGGRLLVAVKGETVAERRLLDVSQVCVVGNVQITTQALRALWRRGAMVIWLSYGGWLDGWSQGPMNGHVTLRRRQVLASVHGLRFAQQMIRGKIHNQRVLLRRNAKVSLDDSVLEQLKELEAKTESAASLETLLGIEGTAARLYFGQFHKLLSPRLEVAAEFQAHGRARRPPPDPVNAVLGFCYSLLTKDLVAVLTGVGLDPFLGVLHQPRYGRPALALDLAEEFRALVAESVALQCLNNGEINEKSFMRGHLGVALTADGRRSVIQAHERRLEMELKHPLFGYQVSYRRVLDLQARVLAASFTGELDSYTPLMTR</sequence>
<keyword evidence="1 14" id="KW-0540">Nuclease</keyword>
<protein>
    <recommendedName>
        <fullName evidence="14">CRISPR-associated endonuclease Cas1</fullName>
        <ecNumber evidence="14">3.1.-.-</ecNumber>
    </recommendedName>
</protein>
<keyword evidence="7" id="KW-0408">Iron</keyword>
<evidence type="ECO:0000256" key="2">
    <source>
        <dbReference type="ARBA" id="ARBA00022723"/>
    </source>
</evidence>
<dbReference type="GO" id="GO:0043571">
    <property type="term" value="P:maintenance of CRISPR repeat elements"/>
    <property type="evidence" value="ECO:0007669"/>
    <property type="project" value="UniProtKB-UniRule"/>
</dbReference>
<keyword evidence="2 14" id="KW-0479">Metal-binding</keyword>
<dbReference type="InterPro" id="IPR002729">
    <property type="entry name" value="CRISPR-assoc_Cas1"/>
</dbReference>
<evidence type="ECO:0000256" key="3">
    <source>
        <dbReference type="ARBA" id="ARBA00022759"/>
    </source>
</evidence>
<keyword evidence="5" id="KW-0269">Exonuclease</keyword>
<name>A0A3S4UW95_9ACTN</name>
<keyword evidence="9 14" id="KW-0051">Antiviral defense</keyword>
<dbReference type="NCBIfam" id="TIGR00287">
    <property type="entry name" value="cas1"/>
    <property type="match status" value="1"/>
</dbReference>
<proteinExistence type="inferred from homology"/>
<evidence type="ECO:0000256" key="14">
    <source>
        <dbReference type="HAMAP-Rule" id="MF_01470"/>
    </source>
</evidence>
<evidence type="ECO:0000256" key="9">
    <source>
        <dbReference type="ARBA" id="ARBA00023118"/>
    </source>
</evidence>
<evidence type="ECO:0000256" key="13">
    <source>
        <dbReference type="ARBA" id="ARBA00038592"/>
    </source>
</evidence>
<comment type="cofactor">
    <cofactor evidence="14">
        <name>Mg(2+)</name>
        <dbReference type="ChEBI" id="CHEBI:18420"/>
    </cofactor>
    <cofactor evidence="14">
        <name>Mn(2+)</name>
        <dbReference type="ChEBI" id="CHEBI:29035"/>
    </cofactor>
</comment>
<organism evidence="17 18">
    <name type="scientific">Arachnia propionica</name>
    <dbReference type="NCBI Taxonomy" id="1750"/>
    <lineage>
        <taxon>Bacteria</taxon>
        <taxon>Bacillati</taxon>
        <taxon>Actinomycetota</taxon>
        <taxon>Actinomycetes</taxon>
        <taxon>Propionibacteriales</taxon>
        <taxon>Propionibacteriaceae</taxon>
        <taxon>Arachnia</taxon>
    </lineage>
</organism>
<dbReference type="NCBIfam" id="TIGR00372">
    <property type="entry name" value="cas4"/>
    <property type="match status" value="1"/>
</dbReference>
<feature type="binding site" evidence="14">
    <location>
        <position position="375"/>
    </location>
    <ligand>
        <name>Mn(2+)</name>
        <dbReference type="ChEBI" id="CHEBI:29035"/>
    </ligand>
</feature>